<organism evidence="2 3">
    <name type="scientific">Lentilactobacillus diolivorans DSM 14421</name>
    <dbReference type="NCBI Taxonomy" id="1423739"/>
    <lineage>
        <taxon>Bacteria</taxon>
        <taxon>Bacillati</taxon>
        <taxon>Bacillota</taxon>
        <taxon>Bacilli</taxon>
        <taxon>Lactobacillales</taxon>
        <taxon>Lactobacillaceae</taxon>
        <taxon>Lentilactobacillus</taxon>
    </lineage>
</organism>
<protein>
    <recommendedName>
        <fullName evidence="4">YxjI protein</fullName>
    </recommendedName>
</protein>
<dbReference type="SUPFAM" id="SSF54518">
    <property type="entry name" value="Tubby C-terminal domain-like"/>
    <property type="match status" value="1"/>
</dbReference>
<evidence type="ECO:0000313" key="2">
    <source>
        <dbReference type="EMBL" id="KRL64481.1"/>
    </source>
</evidence>
<gene>
    <name evidence="2" type="ORF">FC85_GL000991</name>
</gene>
<dbReference type="PATRIC" id="fig|1423739.3.peg.1040"/>
<dbReference type="EMBL" id="AZEY01000090">
    <property type="protein sequence ID" value="KRL64481.1"/>
    <property type="molecule type" value="Genomic_DNA"/>
</dbReference>
<evidence type="ECO:0000256" key="1">
    <source>
        <dbReference type="SAM" id="MobiDB-lite"/>
    </source>
</evidence>
<feature type="region of interest" description="Disordered" evidence="1">
    <location>
        <begin position="177"/>
        <end position="201"/>
    </location>
</feature>
<proteinExistence type="predicted"/>
<dbReference type="RefSeq" id="WP_225427551.1">
    <property type="nucleotide sequence ID" value="NZ_AZEY01000090.1"/>
</dbReference>
<reference evidence="2 3" key="1">
    <citation type="journal article" date="2015" name="Genome Announc.">
        <title>Expanding the biotechnology potential of lactobacilli through comparative genomics of 213 strains and associated genera.</title>
        <authorList>
            <person name="Sun Z."/>
            <person name="Harris H.M."/>
            <person name="McCann A."/>
            <person name="Guo C."/>
            <person name="Argimon S."/>
            <person name="Zhang W."/>
            <person name="Yang X."/>
            <person name="Jeffery I.B."/>
            <person name="Cooney J.C."/>
            <person name="Kagawa T.F."/>
            <person name="Liu W."/>
            <person name="Song Y."/>
            <person name="Salvetti E."/>
            <person name="Wrobel A."/>
            <person name="Rasinkangas P."/>
            <person name="Parkhill J."/>
            <person name="Rea M.C."/>
            <person name="O'Sullivan O."/>
            <person name="Ritari J."/>
            <person name="Douillard F.P."/>
            <person name="Paul Ross R."/>
            <person name="Yang R."/>
            <person name="Briner A.E."/>
            <person name="Felis G.E."/>
            <person name="de Vos W.M."/>
            <person name="Barrangou R."/>
            <person name="Klaenhammer T.R."/>
            <person name="Caufield P.W."/>
            <person name="Cui Y."/>
            <person name="Zhang H."/>
            <person name="O'Toole P.W."/>
        </authorList>
    </citation>
    <scope>NUCLEOTIDE SEQUENCE [LARGE SCALE GENOMIC DNA]</scope>
    <source>
        <strain evidence="2 3">DSM 14421</strain>
    </source>
</reference>
<dbReference type="AlphaFoldDB" id="A0A0R1S6F7"/>
<sequence>MSRKIQLNLTELDHTRSTRVTDEYKDTKYLIVGKWGLISDIFSLYSITGELLAKVRQQSMGTTPRFDLYYLHQFVGSSIIHFTLHYTTIYINGINWLITGNQEKQSYTISHGREKIATIKSYNQSDQVVRIIDVDKTDHEPLVILIAAILNHPSLVHSSVVKLPSLEKYSERLLPKPGTASSFSRLQSKLCPKNRQQNKGQ</sequence>
<evidence type="ECO:0008006" key="4">
    <source>
        <dbReference type="Google" id="ProtNLM"/>
    </source>
</evidence>
<evidence type="ECO:0000313" key="3">
    <source>
        <dbReference type="Proteomes" id="UP000052013"/>
    </source>
</evidence>
<dbReference type="STRING" id="1423739.FC85_GL000991"/>
<dbReference type="InterPro" id="IPR025659">
    <property type="entry name" value="Tubby-like_C"/>
</dbReference>
<dbReference type="Proteomes" id="UP000052013">
    <property type="component" value="Unassembled WGS sequence"/>
</dbReference>
<name>A0A0R1S6F7_9LACO</name>
<comment type="caution">
    <text evidence="2">The sequence shown here is derived from an EMBL/GenBank/DDBJ whole genome shotgun (WGS) entry which is preliminary data.</text>
</comment>
<accession>A0A0R1S6F7</accession>